<comment type="similarity">
    <text evidence="2">Belongs to the major facilitator superfamily. Proton-dependent oligopeptide transporter (POT/PTR) (TC 2.A.17) family.</text>
</comment>
<feature type="transmembrane region" description="Helical" evidence="6">
    <location>
        <begin position="417"/>
        <end position="441"/>
    </location>
</feature>
<feature type="transmembrane region" description="Helical" evidence="6">
    <location>
        <begin position="154"/>
        <end position="173"/>
    </location>
</feature>
<dbReference type="AlphaFoldDB" id="A0A9D4VCW2"/>
<dbReference type="EMBL" id="JABFUD020000001">
    <property type="protein sequence ID" value="KAI5084029.1"/>
    <property type="molecule type" value="Genomic_DNA"/>
</dbReference>
<name>A0A9D4VCW2_ADICA</name>
<protein>
    <submittedName>
        <fullName evidence="7">Uncharacterized protein</fullName>
    </submittedName>
</protein>
<comment type="subcellular location">
    <subcellularLocation>
        <location evidence="1">Membrane</location>
        <topology evidence="1">Multi-pass membrane protein</topology>
    </subcellularLocation>
</comment>
<accession>A0A9D4VCW2</accession>
<evidence type="ECO:0000256" key="3">
    <source>
        <dbReference type="ARBA" id="ARBA00022692"/>
    </source>
</evidence>
<feature type="transmembrane region" description="Helical" evidence="6">
    <location>
        <begin position="384"/>
        <end position="405"/>
    </location>
</feature>
<dbReference type="OrthoDB" id="205993at2759"/>
<keyword evidence="5 6" id="KW-0472">Membrane</keyword>
<organism evidence="7 8">
    <name type="scientific">Adiantum capillus-veneris</name>
    <name type="common">Maidenhair fern</name>
    <dbReference type="NCBI Taxonomy" id="13818"/>
    <lineage>
        <taxon>Eukaryota</taxon>
        <taxon>Viridiplantae</taxon>
        <taxon>Streptophyta</taxon>
        <taxon>Embryophyta</taxon>
        <taxon>Tracheophyta</taxon>
        <taxon>Polypodiopsida</taxon>
        <taxon>Polypodiidae</taxon>
        <taxon>Polypodiales</taxon>
        <taxon>Pteridineae</taxon>
        <taxon>Pteridaceae</taxon>
        <taxon>Vittarioideae</taxon>
        <taxon>Adiantum</taxon>
    </lineage>
</organism>
<comment type="caution">
    <text evidence="7">The sequence shown here is derived from an EMBL/GenBank/DDBJ whole genome shotgun (WGS) entry which is preliminary data.</text>
</comment>
<evidence type="ECO:0000256" key="6">
    <source>
        <dbReference type="SAM" id="Phobius"/>
    </source>
</evidence>
<dbReference type="Gene3D" id="1.20.1250.20">
    <property type="entry name" value="MFS general substrate transporter like domains"/>
    <property type="match status" value="1"/>
</dbReference>
<evidence type="ECO:0000313" key="7">
    <source>
        <dbReference type="EMBL" id="KAI5084029.1"/>
    </source>
</evidence>
<dbReference type="GO" id="GO:0022857">
    <property type="term" value="F:transmembrane transporter activity"/>
    <property type="evidence" value="ECO:0007669"/>
    <property type="project" value="InterPro"/>
</dbReference>
<feature type="transmembrane region" description="Helical" evidence="6">
    <location>
        <begin position="583"/>
        <end position="605"/>
    </location>
</feature>
<evidence type="ECO:0000256" key="4">
    <source>
        <dbReference type="ARBA" id="ARBA00022989"/>
    </source>
</evidence>
<feature type="transmembrane region" description="Helical" evidence="6">
    <location>
        <begin position="542"/>
        <end position="563"/>
    </location>
</feature>
<gene>
    <name evidence="7" type="ORF">GOP47_0000198</name>
</gene>
<evidence type="ECO:0000256" key="1">
    <source>
        <dbReference type="ARBA" id="ARBA00004141"/>
    </source>
</evidence>
<dbReference type="PANTHER" id="PTHR11654">
    <property type="entry name" value="OLIGOPEPTIDE TRANSPORTER-RELATED"/>
    <property type="match status" value="1"/>
</dbReference>
<feature type="transmembrane region" description="Helical" evidence="6">
    <location>
        <begin position="234"/>
        <end position="255"/>
    </location>
</feature>
<feature type="transmembrane region" description="Helical" evidence="6">
    <location>
        <begin position="288"/>
        <end position="308"/>
    </location>
</feature>
<dbReference type="InterPro" id="IPR000109">
    <property type="entry name" value="POT_fam"/>
</dbReference>
<feature type="transmembrane region" description="Helical" evidence="6">
    <location>
        <begin position="193"/>
        <end position="213"/>
    </location>
</feature>
<keyword evidence="3 6" id="KW-0812">Transmembrane</keyword>
<feature type="transmembrane region" description="Helical" evidence="6">
    <location>
        <begin position="261"/>
        <end position="281"/>
    </location>
</feature>
<dbReference type="SUPFAM" id="SSF103473">
    <property type="entry name" value="MFS general substrate transporter"/>
    <property type="match status" value="1"/>
</dbReference>
<reference evidence="7" key="1">
    <citation type="submission" date="2021-01" db="EMBL/GenBank/DDBJ databases">
        <title>Adiantum capillus-veneris genome.</title>
        <authorList>
            <person name="Fang Y."/>
            <person name="Liao Q."/>
        </authorList>
    </citation>
    <scope>NUCLEOTIDE SEQUENCE</scope>
    <source>
        <strain evidence="7">H3</strain>
        <tissue evidence="7">Leaf</tissue>
    </source>
</reference>
<keyword evidence="4 6" id="KW-1133">Transmembrane helix</keyword>
<evidence type="ECO:0000313" key="8">
    <source>
        <dbReference type="Proteomes" id="UP000886520"/>
    </source>
</evidence>
<keyword evidence="8" id="KW-1185">Reference proteome</keyword>
<dbReference type="Pfam" id="PF00854">
    <property type="entry name" value="PTR2"/>
    <property type="match status" value="1"/>
</dbReference>
<proteinExistence type="inferred from homology"/>
<sequence length="612" mass="67985">MRLHLPEQTDKGSHRPFSRSCNMLPCFSCLRSHPAQQISADNEGKMAAELTPKPLQDEEKGAEFVGNLHLESPSKIMADDIGRGGWKSVSFVLGNELVDRMINDGLHANFVSYFKDVYNMSQVSAATSILLIFGTSNLATLLAAYAADAYLGKFYTVLVASFLKMMGTLLLMTSALIPSLTPADDVPASTGQLAFLGFALCCIILAVGGIRPCSYAFGADQFKRDDKISTQSYFNWYFFSLYVGSLLGTTVLVYVQDNEGWGWGFGVPSIFAAVGVIILMLGIPFYKILPPLGSTYAGFIQVMVAAFYKRELPLPPESDLYQGKQSIDLYNTRLCHTNHLTCLDHAAIKTEKDFDQHGCVKRSFRLCSVQKVEELKALLNLGPILLIDMLVTTVLADQSGGFYVFQARTMDRRMFGSSFQIPAASIVVFTALTHVVWMPIYDRLIVPMIRRKTGDPRGITLLQRLGIGIFLSVLGLAVSGIVETKRRALARQQAPMALVPMSVFWLAPELCIKGLSDAFRAIAQLEFLHNQLPTNMHALGGAVYWVSKGVGHYMGIIVLQLVHKYSKSPHHEDWLADDLSHGHLGYFFYLLASIQFLFFLLFLVVSRYYTYK</sequence>
<dbReference type="GO" id="GO:0016020">
    <property type="term" value="C:membrane"/>
    <property type="evidence" value="ECO:0007669"/>
    <property type="project" value="UniProtKB-SubCell"/>
</dbReference>
<feature type="transmembrane region" description="Helical" evidence="6">
    <location>
        <begin position="461"/>
        <end position="482"/>
    </location>
</feature>
<evidence type="ECO:0000256" key="5">
    <source>
        <dbReference type="ARBA" id="ARBA00023136"/>
    </source>
</evidence>
<feature type="transmembrane region" description="Helical" evidence="6">
    <location>
        <begin position="123"/>
        <end position="147"/>
    </location>
</feature>
<evidence type="ECO:0000256" key="2">
    <source>
        <dbReference type="ARBA" id="ARBA00005982"/>
    </source>
</evidence>
<dbReference type="Proteomes" id="UP000886520">
    <property type="component" value="Chromosome 1"/>
</dbReference>
<dbReference type="InterPro" id="IPR036259">
    <property type="entry name" value="MFS_trans_sf"/>
</dbReference>